<dbReference type="Proteomes" id="UP001527052">
    <property type="component" value="Unassembled WGS sequence"/>
</dbReference>
<evidence type="ECO:0000313" key="2">
    <source>
        <dbReference type="Proteomes" id="UP001527052"/>
    </source>
</evidence>
<protein>
    <submittedName>
        <fullName evidence="1">Uncharacterized protein</fullName>
    </submittedName>
</protein>
<dbReference type="RefSeq" id="WP_268639755.1">
    <property type="nucleotide sequence ID" value="NZ_JAMDLZ010000058.1"/>
</dbReference>
<keyword evidence="2" id="KW-1185">Reference proteome</keyword>
<organism evidence="1 2">
    <name type="scientific">Lysinibacillus xylanilyticus</name>
    <dbReference type="NCBI Taxonomy" id="582475"/>
    <lineage>
        <taxon>Bacteria</taxon>
        <taxon>Bacillati</taxon>
        <taxon>Bacillota</taxon>
        <taxon>Bacilli</taxon>
        <taxon>Bacillales</taxon>
        <taxon>Bacillaceae</taxon>
        <taxon>Lysinibacillus</taxon>
    </lineage>
</organism>
<dbReference type="EMBL" id="JAMDLZ010000058">
    <property type="protein sequence ID" value="MCY9549863.1"/>
    <property type="molecule type" value="Genomic_DNA"/>
</dbReference>
<accession>A0ABT4EWE3</accession>
<comment type="caution">
    <text evidence="1">The sequence shown here is derived from an EMBL/GenBank/DDBJ whole genome shotgun (WGS) entry which is preliminary data.</text>
</comment>
<evidence type="ECO:0000313" key="1">
    <source>
        <dbReference type="EMBL" id="MCY9549863.1"/>
    </source>
</evidence>
<reference evidence="1 2" key="1">
    <citation type="submission" date="2022-05" db="EMBL/GenBank/DDBJ databases">
        <title>Genome Sequencing of Bee-Associated Microbes.</title>
        <authorList>
            <person name="Dunlap C."/>
        </authorList>
    </citation>
    <scope>NUCLEOTIDE SEQUENCE [LARGE SCALE GENOMIC DNA]</scope>
    <source>
        <strain evidence="1 2">NRRL BD-083</strain>
    </source>
</reference>
<gene>
    <name evidence="1" type="ORF">M5W82_23590</name>
</gene>
<proteinExistence type="predicted"/>
<name>A0ABT4EWE3_9BACI</name>
<sequence length="63" mass="7759">MNHLSKDNYINLQIQDDMLHQLIEIISWIKYEEQITKDDTVNALWKVIQDHLLDFTFYRNETY</sequence>